<dbReference type="Gene3D" id="3.40.50.300">
    <property type="entry name" value="P-loop containing nucleotide triphosphate hydrolases"/>
    <property type="match status" value="1"/>
</dbReference>
<evidence type="ECO:0000256" key="13">
    <source>
        <dbReference type="SAM" id="MobiDB-lite"/>
    </source>
</evidence>
<evidence type="ECO:0000256" key="9">
    <source>
        <dbReference type="ARBA" id="ARBA00038669"/>
    </source>
</evidence>
<reference evidence="17" key="2">
    <citation type="submission" date="2016-10" db="EMBL/GenBank/DDBJ databases">
        <authorList>
            <person name="Varghese N."/>
            <person name="Submissions S."/>
        </authorList>
    </citation>
    <scope>NUCLEOTIDE SEQUENCE [LARGE SCALE GENOMIC DNA]</scope>
    <source>
        <strain evidence="17">CGMCC 1.12397</strain>
    </source>
</reference>
<dbReference type="GO" id="GO:0005524">
    <property type="term" value="F:ATP binding"/>
    <property type="evidence" value="ECO:0007669"/>
    <property type="project" value="UniProtKB-KW"/>
</dbReference>
<dbReference type="PANTHER" id="PTHR43297:SF13">
    <property type="entry name" value="NICKEL ABC TRANSPORTER, ATP-BINDING PROTEIN"/>
    <property type="match status" value="1"/>
</dbReference>
<dbReference type="Pfam" id="PF08352">
    <property type="entry name" value="oligo_HPY"/>
    <property type="match status" value="1"/>
</dbReference>
<evidence type="ECO:0000256" key="4">
    <source>
        <dbReference type="ARBA" id="ARBA00022741"/>
    </source>
</evidence>
<keyword evidence="2" id="KW-0813">Transport</keyword>
<comment type="subunit">
    <text evidence="9">The complex is composed of two ATP-binding proteins (NikD and NikE), two transmembrane proteins (NikB and NikC) and a solute-binding protein (NikA).</text>
</comment>
<comment type="subcellular location">
    <subcellularLocation>
        <location evidence="1">Cell membrane</location>
        <topology evidence="1">Peripheral membrane protein</topology>
    </subcellularLocation>
</comment>
<evidence type="ECO:0000313" key="17">
    <source>
        <dbReference type="Proteomes" id="UP000199289"/>
    </source>
</evidence>
<protein>
    <recommendedName>
        <fullName evidence="11">Nickel import system ATP-binding protein NikD</fullName>
        <ecNumber evidence="10">7.2.2.11</ecNumber>
    </recommendedName>
</protein>
<evidence type="ECO:0000256" key="8">
    <source>
        <dbReference type="ARBA" id="ARBA00023136"/>
    </source>
</evidence>
<proteinExistence type="predicted"/>
<keyword evidence="7" id="KW-0406">Ion transport</keyword>
<accession>A0A1H1BZU2</accession>
<dbReference type="GO" id="GO:0005886">
    <property type="term" value="C:plasma membrane"/>
    <property type="evidence" value="ECO:0007669"/>
    <property type="project" value="UniProtKB-SubCell"/>
</dbReference>
<comment type="catalytic activity">
    <reaction evidence="12">
        <text>Ni(2+)(out) + ATP + H2O = Ni(2+)(in) + ADP + phosphate + H(+)</text>
        <dbReference type="Rhea" id="RHEA:15557"/>
        <dbReference type="ChEBI" id="CHEBI:15377"/>
        <dbReference type="ChEBI" id="CHEBI:15378"/>
        <dbReference type="ChEBI" id="CHEBI:30616"/>
        <dbReference type="ChEBI" id="CHEBI:43474"/>
        <dbReference type="ChEBI" id="CHEBI:49786"/>
        <dbReference type="ChEBI" id="CHEBI:456216"/>
        <dbReference type="EC" id="7.2.2.11"/>
    </reaction>
    <physiologicalReaction direction="left-to-right" evidence="12">
        <dbReference type="Rhea" id="RHEA:15558"/>
    </physiologicalReaction>
</comment>
<dbReference type="FunFam" id="3.40.50.300:FF:000016">
    <property type="entry name" value="Oligopeptide ABC transporter ATP-binding component"/>
    <property type="match status" value="1"/>
</dbReference>
<dbReference type="NCBIfam" id="TIGR01727">
    <property type="entry name" value="oligo_HPY"/>
    <property type="match status" value="1"/>
</dbReference>
<evidence type="ECO:0000259" key="14">
    <source>
        <dbReference type="PROSITE" id="PS50893"/>
    </source>
</evidence>
<dbReference type="InterPro" id="IPR027417">
    <property type="entry name" value="P-loop_NTPase"/>
</dbReference>
<dbReference type="Proteomes" id="UP000199289">
    <property type="component" value="Unassembled WGS sequence"/>
</dbReference>
<evidence type="ECO:0000256" key="6">
    <source>
        <dbReference type="ARBA" id="ARBA00022967"/>
    </source>
</evidence>
<evidence type="ECO:0000256" key="7">
    <source>
        <dbReference type="ARBA" id="ARBA00023065"/>
    </source>
</evidence>
<dbReference type="PROSITE" id="PS50893">
    <property type="entry name" value="ABC_TRANSPORTER_2"/>
    <property type="match status" value="1"/>
</dbReference>
<evidence type="ECO:0000256" key="10">
    <source>
        <dbReference type="ARBA" id="ARBA00039098"/>
    </source>
</evidence>
<dbReference type="EC" id="7.2.2.11" evidence="10"/>
<dbReference type="PANTHER" id="PTHR43297">
    <property type="entry name" value="OLIGOPEPTIDE TRANSPORT ATP-BINDING PROTEIN APPD"/>
    <property type="match status" value="1"/>
</dbReference>
<name>A0A1H1BZU2_9EURY</name>
<keyword evidence="3" id="KW-1003">Cell membrane</keyword>
<dbReference type="CDD" id="cd03257">
    <property type="entry name" value="ABC_NikE_OppD_transporters"/>
    <property type="match status" value="1"/>
</dbReference>
<evidence type="ECO:0000256" key="5">
    <source>
        <dbReference type="ARBA" id="ARBA00022840"/>
    </source>
</evidence>
<keyword evidence="6" id="KW-1278">Translocase</keyword>
<organism evidence="16 17">
    <name type="scientific">Halopelagius longus</name>
    <dbReference type="NCBI Taxonomy" id="1236180"/>
    <lineage>
        <taxon>Archaea</taxon>
        <taxon>Methanobacteriati</taxon>
        <taxon>Methanobacteriota</taxon>
        <taxon>Stenosarchaea group</taxon>
        <taxon>Halobacteria</taxon>
        <taxon>Halobacteriales</taxon>
        <taxon>Haloferacaceae</taxon>
    </lineage>
</organism>
<dbReference type="InterPro" id="IPR050388">
    <property type="entry name" value="ABC_Ni/Peptide_Import"/>
</dbReference>
<keyword evidence="18" id="KW-1185">Reference proteome</keyword>
<keyword evidence="4" id="KW-0547">Nucleotide-binding</keyword>
<feature type="region of interest" description="Disordered" evidence="13">
    <location>
        <begin position="299"/>
        <end position="358"/>
    </location>
</feature>
<dbReference type="InterPro" id="IPR003439">
    <property type="entry name" value="ABC_transporter-like_ATP-bd"/>
</dbReference>
<dbReference type="GO" id="GO:0015833">
    <property type="term" value="P:peptide transport"/>
    <property type="evidence" value="ECO:0007669"/>
    <property type="project" value="InterPro"/>
</dbReference>
<dbReference type="AlphaFoldDB" id="A0A1H1BZU2"/>
<evidence type="ECO:0000256" key="12">
    <source>
        <dbReference type="ARBA" id="ARBA00048610"/>
    </source>
</evidence>
<evidence type="ECO:0000313" key="18">
    <source>
        <dbReference type="Proteomes" id="UP000255421"/>
    </source>
</evidence>
<evidence type="ECO:0000313" key="16">
    <source>
        <dbReference type="EMBL" id="SDQ57445.1"/>
    </source>
</evidence>
<dbReference type="PROSITE" id="PS00211">
    <property type="entry name" value="ABC_TRANSPORTER_1"/>
    <property type="match status" value="1"/>
</dbReference>
<keyword evidence="8" id="KW-0472">Membrane</keyword>
<dbReference type="Proteomes" id="UP000255421">
    <property type="component" value="Unassembled WGS sequence"/>
</dbReference>
<dbReference type="SUPFAM" id="SSF52540">
    <property type="entry name" value="P-loop containing nucleoside triphosphate hydrolases"/>
    <property type="match status" value="1"/>
</dbReference>
<dbReference type="Pfam" id="PF00005">
    <property type="entry name" value="ABC_tran"/>
    <property type="match status" value="1"/>
</dbReference>
<keyword evidence="5 16" id="KW-0067">ATP-binding</keyword>
<dbReference type="EMBL" id="FNKQ01000002">
    <property type="protein sequence ID" value="SDQ57445.1"/>
    <property type="molecule type" value="Genomic_DNA"/>
</dbReference>
<feature type="domain" description="ABC transporter" evidence="14">
    <location>
        <begin position="6"/>
        <end position="257"/>
    </location>
</feature>
<reference evidence="15 18" key="3">
    <citation type="submission" date="2018-07" db="EMBL/GenBank/DDBJ databases">
        <title>Genome sequence of extremly halophilic archaeon Halopelagius longus strain BC12-B1.</title>
        <authorList>
            <person name="Zhang X."/>
        </authorList>
    </citation>
    <scope>NUCLEOTIDE SEQUENCE [LARGE SCALE GENOMIC DNA]</scope>
    <source>
        <strain evidence="15 18">BC12-B1</strain>
    </source>
</reference>
<evidence type="ECO:0000256" key="1">
    <source>
        <dbReference type="ARBA" id="ARBA00004202"/>
    </source>
</evidence>
<dbReference type="RefSeq" id="WP_092536719.1">
    <property type="nucleotide sequence ID" value="NZ_FNKQ01000002.1"/>
</dbReference>
<evidence type="ECO:0000313" key="15">
    <source>
        <dbReference type="EMBL" id="RDI70999.1"/>
    </source>
</evidence>
<evidence type="ECO:0000256" key="3">
    <source>
        <dbReference type="ARBA" id="ARBA00022475"/>
    </source>
</evidence>
<dbReference type="InterPro" id="IPR017871">
    <property type="entry name" value="ABC_transporter-like_CS"/>
</dbReference>
<reference evidence="16" key="1">
    <citation type="submission" date="2016-10" db="EMBL/GenBank/DDBJ databases">
        <authorList>
            <person name="de Groot N.N."/>
        </authorList>
    </citation>
    <scope>NUCLEOTIDE SEQUENCE [LARGE SCALE GENOMIC DNA]</scope>
    <source>
        <strain evidence="16">CGMCC 1.12397</strain>
    </source>
</reference>
<dbReference type="OrthoDB" id="18209at2157"/>
<dbReference type="GO" id="GO:0015413">
    <property type="term" value="F:ABC-type nickel transporter activity"/>
    <property type="evidence" value="ECO:0007669"/>
    <property type="project" value="UniProtKB-EC"/>
</dbReference>
<evidence type="ECO:0000256" key="2">
    <source>
        <dbReference type="ARBA" id="ARBA00022448"/>
    </source>
</evidence>
<dbReference type="EMBL" id="QQST01000001">
    <property type="protein sequence ID" value="RDI70999.1"/>
    <property type="molecule type" value="Genomic_DNA"/>
</dbReference>
<dbReference type="SMART" id="SM00382">
    <property type="entry name" value="AAA"/>
    <property type="match status" value="1"/>
</dbReference>
<evidence type="ECO:0000256" key="11">
    <source>
        <dbReference type="ARBA" id="ARBA00044143"/>
    </source>
</evidence>
<sequence length="358" mass="38048">MSDPLLSVRDLKTHFRTDEGTVRAVDGVSFDVNRGETVCVVGESGSGKTVAAESITRLVSEPPGEIVGGEVRFDGRDVSEMSDRELRSLRGGRVGHVFQNPQSALNPVYTVGWQIREAIQLHEDVSDAAARERAVDLLDRVGIPDAARRVDDYPHEFSGGMKQRVVVAMALAPNPDLIVADEPTTALDVTIQAQILRLLDRVQEEFGTGILLITHDLGVVAEVADRVVVVYAGKVMEAGDVFEMFDDPAHPYTRALLDCLPGRGDGATTIGGSSPSPTDPPAGCRFHPRCPHAVAECRAGDQPPMNPVGEGESEGEGGHRVSCVHFGPGGDPSVVRGSNGDGETRGDANDVNCGGETR</sequence>
<dbReference type="GO" id="GO:0016887">
    <property type="term" value="F:ATP hydrolysis activity"/>
    <property type="evidence" value="ECO:0007669"/>
    <property type="project" value="InterPro"/>
</dbReference>
<dbReference type="InterPro" id="IPR013563">
    <property type="entry name" value="Oligopep_ABC_C"/>
</dbReference>
<gene>
    <name evidence="15" type="ORF">DWB78_04245</name>
    <name evidence="16" type="ORF">SAMN05216278_2040</name>
</gene>
<dbReference type="InterPro" id="IPR003593">
    <property type="entry name" value="AAA+_ATPase"/>
</dbReference>